<dbReference type="PANTHER" id="PTHR14009">
    <property type="entry name" value="LEUCINE ZIPPER-EF-HAND CONTAINING TRANSMEMBRANE PROTEIN"/>
    <property type="match status" value="1"/>
</dbReference>
<dbReference type="EMBL" id="CACTIH010007522">
    <property type="protein sequence ID" value="CAA3015061.1"/>
    <property type="molecule type" value="Genomic_DNA"/>
</dbReference>
<dbReference type="Gramene" id="OE9A075150T1">
    <property type="protein sequence ID" value="OE9A075150C1"/>
    <property type="gene ID" value="OE9A075150"/>
</dbReference>
<evidence type="ECO:0000256" key="1">
    <source>
        <dbReference type="SAM" id="Coils"/>
    </source>
</evidence>
<keyword evidence="3" id="KW-1133">Transmembrane helix</keyword>
<feature type="transmembrane region" description="Helical" evidence="3">
    <location>
        <begin position="829"/>
        <end position="852"/>
    </location>
</feature>
<protein>
    <submittedName>
        <fullName evidence="4">Ca2+-binding transmembrane LETM1 MRS7</fullName>
    </submittedName>
</protein>
<keyword evidence="3 4" id="KW-0812">Transmembrane</keyword>
<dbReference type="AlphaFoldDB" id="A0A8S0U7D5"/>
<keyword evidence="3" id="KW-0472">Membrane</keyword>
<accession>A0A8S0U7D5</accession>
<dbReference type="GO" id="GO:0030003">
    <property type="term" value="P:intracellular monoatomic cation homeostasis"/>
    <property type="evidence" value="ECO:0007669"/>
    <property type="project" value="TreeGrafter"/>
</dbReference>
<keyword evidence="5" id="KW-1185">Reference proteome</keyword>
<proteinExistence type="predicted"/>
<feature type="compositionally biased region" description="Polar residues" evidence="2">
    <location>
        <begin position="625"/>
        <end position="644"/>
    </location>
</feature>
<gene>
    <name evidence="4" type="ORF">OLEA9_A075150</name>
</gene>
<evidence type="ECO:0000313" key="4">
    <source>
        <dbReference type="EMBL" id="CAA3015061.1"/>
    </source>
</evidence>
<feature type="region of interest" description="Disordered" evidence="2">
    <location>
        <begin position="625"/>
        <end position="661"/>
    </location>
</feature>
<evidence type="ECO:0000256" key="3">
    <source>
        <dbReference type="SAM" id="Phobius"/>
    </source>
</evidence>
<organism evidence="4 5">
    <name type="scientific">Olea europaea subsp. europaea</name>
    <dbReference type="NCBI Taxonomy" id="158383"/>
    <lineage>
        <taxon>Eukaryota</taxon>
        <taxon>Viridiplantae</taxon>
        <taxon>Streptophyta</taxon>
        <taxon>Embryophyta</taxon>
        <taxon>Tracheophyta</taxon>
        <taxon>Spermatophyta</taxon>
        <taxon>Magnoliopsida</taxon>
        <taxon>eudicotyledons</taxon>
        <taxon>Gunneridae</taxon>
        <taxon>Pentapetalae</taxon>
        <taxon>asterids</taxon>
        <taxon>lamiids</taxon>
        <taxon>Lamiales</taxon>
        <taxon>Oleaceae</taxon>
        <taxon>Oleeae</taxon>
        <taxon>Olea</taxon>
    </lineage>
</organism>
<feature type="compositionally biased region" description="Basic and acidic residues" evidence="2">
    <location>
        <begin position="691"/>
        <end position="702"/>
    </location>
</feature>
<sequence>MSLKLHHQNLVSGSSSSSLVAVKPIKTYFFNRRVVGLDHLLFNRCYTRRKSRVRLSLSESSELSFIHRLPLFKKQSICKLTRTHHLLPLASADDSITVNGSSQARTDDNVEQIRFKLNKSLQDEDYNTGLIQSLHDSARVFELAIKQHKSFSKISWFSTVWLGVDKAAWVKALSYQASIYSLLQAASEISSRGDGRDRDINVFVQKSLSRQSAPLENVIKEKLSAKQPEAYEWFWSEQIPVAVTSFVDYFEKDPRFTAATEIFRKGVSSVSGNLSDISLLMLALSCIAAITKLGPAKVSCAQFFSIIPDITGRLMDMLVEFLPMRQAYHSIKEIGLHREFLVHFGPRAAACRINNDLGTEEIMFWVGLNQKQLRRAIDREKIWSRLTTCESIEVLEKDLAIFGFFVALGRSSQFYLYVNGFDTVDEPLEGFIRYLIGGSVLYYPQLSSISAYQLYVEVVCEELDWLPFYPGCSSTSKRSPGHKNREGPPNTEAIRLLLDVCSYWIQNFIKYSKWLENPSNVKAARFLSKGHDKLKMCMQELGIQKNGSGNYLPLNKELDSFDKALGSVEEALLRLEDLLQKLHVKSSSSEKEHLKAACSDLERIRRLKKEAEFLEASFRAKAASLQQGDDVSSSTSPVSEQRQYSRGRGRKSANEKINRRSSNPRGLWSILAYRPGKSPDFGSSTAIENDGGYHEQESVSKEIVDSESNEIQRFELLRSELIELEKRVQKSTDRYEYDEEEIHTRDDALNYSNEAKGAQMVQISKKGSIVEKSLDKLKETSTDVWQGTQLLAIDVGTAMGLLRRVLIGDELTEKEKQALQRTLTDLASVVPIGFLMLLPVTAVGHAAILAAIQRYVPSLIPSTYGPERLDLLRQLEKVKEMEDEEEIHTRDDALNYSNEAKGAQMVQISKKGSIVEKSLDKLKETSTDVWQGTRLLAIDVGTAMGLLRRVLIGDELTEKEKQALQRTLTDLASVVPIGFLMLLPVTAVGHAAILAAIQRYVPSLIPSTYGPERLDLLRQLEKVKEMEDEVKPNESPEE</sequence>
<evidence type="ECO:0000313" key="5">
    <source>
        <dbReference type="Proteomes" id="UP000594638"/>
    </source>
</evidence>
<feature type="transmembrane region" description="Helical" evidence="3">
    <location>
        <begin position="971"/>
        <end position="997"/>
    </location>
</feature>
<evidence type="ECO:0000256" key="2">
    <source>
        <dbReference type="SAM" id="MobiDB-lite"/>
    </source>
</evidence>
<dbReference type="Proteomes" id="UP000594638">
    <property type="component" value="Unassembled WGS sequence"/>
</dbReference>
<dbReference type="InterPro" id="IPR044202">
    <property type="entry name" value="LETM1/MDM38-like"/>
</dbReference>
<dbReference type="OrthoDB" id="275278at2759"/>
<comment type="caution">
    <text evidence="4">The sequence shown here is derived from an EMBL/GenBank/DDBJ whole genome shotgun (WGS) entry which is preliminary data.</text>
</comment>
<keyword evidence="1" id="KW-0175">Coiled coil</keyword>
<name>A0A8S0U7D5_OLEEU</name>
<feature type="coiled-coil region" evidence="1">
    <location>
        <begin position="714"/>
        <end position="741"/>
    </location>
</feature>
<feature type="region of interest" description="Disordered" evidence="2">
    <location>
        <begin position="679"/>
        <end position="702"/>
    </location>
</feature>
<reference evidence="4 5" key="1">
    <citation type="submission" date="2019-12" db="EMBL/GenBank/DDBJ databases">
        <authorList>
            <person name="Alioto T."/>
            <person name="Alioto T."/>
            <person name="Gomez Garrido J."/>
        </authorList>
    </citation>
    <scope>NUCLEOTIDE SEQUENCE [LARGE SCALE GENOMIC DNA]</scope>
</reference>
<dbReference type="GO" id="GO:0005743">
    <property type="term" value="C:mitochondrial inner membrane"/>
    <property type="evidence" value="ECO:0007669"/>
    <property type="project" value="InterPro"/>
</dbReference>
<dbReference type="PANTHER" id="PTHR14009:SF9">
    <property type="entry name" value="LETM1-LIKE PROTEIN"/>
    <property type="match status" value="1"/>
</dbReference>